<evidence type="ECO:0000313" key="2">
    <source>
        <dbReference type="Proteomes" id="UP001186944"/>
    </source>
</evidence>
<comment type="caution">
    <text evidence="1">The sequence shown here is derived from an EMBL/GenBank/DDBJ whole genome shotgun (WGS) entry which is preliminary data.</text>
</comment>
<proteinExistence type="predicted"/>
<name>A0AA88Y4V2_PINIB</name>
<sequence>MFTANYTDGYYAGFVSYPGCAPVQTWHYSKQYGFEESQYVIRNFL</sequence>
<accession>A0AA88Y4V2</accession>
<dbReference type="EMBL" id="VSWD01000009">
    <property type="protein sequence ID" value="KAK3092568.1"/>
    <property type="molecule type" value="Genomic_DNA"/>
</dbReference>
<organism evidence="1 2">
    <name type="scientific">Pinctada imbricata</name>
    <name type="common">Atlantic pearl-oyster</name>
    <name type="synonym">Pinctada martensii</name>
    <dbReference type="NCBI Taxonomy" id="66713"/>
    <lineage>
        <taxon>Eukaryota</taxon>
        <taxon>Metazoa</taxon>
        <taxon>Spiralia</taxon>
        <taxon>Lophotrochozoa</taxon>
        <taxon>Mollusca</taxon>
        <taxon>Bivalvia</taxon>
        <taxon>Autobranchia</taxon>
        <taxon>Pteriomorphia</taxon>
        <taxon>Pterioida</taxon>
        <taxon>Pterioidea</taxon>
        <taxon>Pteriidae</taxon>
        <taxon>Pinctada</taxon>
    </lineage>
</organism>
<keyword evidence="2" id="KW-1185">Reference proteome</keyword>
<evidence type="ECO:0000313" key="1">
    <source>
        <dbReference type="EMBL" id="KAK3092568.1"/>
    </source>
</evidence>
<reference evidence="1" key="1">
    <citation type="submission" date="2019-08" db="EMBL/GenBank/DDBJ databases">
        <title>The improved chromosome-level genome for the pearl oyster Pinctada fucata martensii using PacBio sequencing and Hi-C.</title>
        <authorList>
            <person name="Zheng Z."/>
        </authorList>
    </citation>
    <scope>NUCLEOTIDE SEQUENCE</scope>
    <source>
        <strain evidence="1">ZZ-2019</strain>
        <tissue evidence="1">Adductor muscle</tissue>
    </source>
</reference>
<dbReference type="Proteomes" id="UP001186944">
    <property type="component" value="Unassembled WGS sequence"/>
</dbReference>
<gene>
    <name evidence="1" type="ORF">FSP39_004502</name>
</gene>
<protein>
    <submittedName>
        <fullName evidence="1">Uncharacterized protein</fullName>
    </submittedName>
</protein>
<dbReference type="AlphaFoldDB" id="A0AA88Y4V2"/>